<dbReference type="Proteomes" id="UP000824260">
    <property type="component" value="Unassembled WGS sequence"/>
</dbReference>
<dbReference type="EMBL" id="DVFZ01000077">
    <property type="protein sequence ID" value="HIQ82963.1"/>
    <property type="molecule type" value="Genomic_DNA"/>
</dbReference>
<accession>A0A9D0ZM54</accession>
<dbReference type="SUPFAM" id="SSF109604">
    <property type="entry name" value="HD-domain/PDEase-like"/>
    <property type="match status" value="1"/>
</dbReference>
<dbReference type="Gene3D" id="1.10.3210.10">
    <property type="entry name" value="Hypothetical protein af1432"/>
    <property type="match status" value="1"/>
</dbReference>
<evidence type="ECO:0000256" key="1">
    <source>
        <dbReference type="ARBA" id="ARBA00022801"/>
    </source>
</evidence>
<dbReference type="PANTHER" id="PTHR37294:SF1">
    <property type="entry name" value="3'-5' EXORIBONUCLEASE YHAM"/>
    <property type="match status" value="1"/>
</dbReference>
<keyword evidence="1" id="KW-0378">Hydrolase</keyword>
<gene>
    <name evidence="3" type="ORF">IAA52_07655</name>
</gene>
<dbReference type="GO" id="GO:0016787">
    <property type="term" value="F:hydrolase activity"/>
    <property type="evidence" value="ECO:0007669"/>
    <property type="project" value="UniProtKB-KW"/>
</dbReference>
<reference evidence="3" key="1">
    <citation type="submission" date="2020-10" db="EMBL/GenBank/DDBJ databases">
        <authorList>
            <person name="Gilroy R."/>
        </authorList>
    </citation>
    <scope>NUCLEOTIDE SEQUENCE</scope>
    <source>
        <strain evidence="3">ChiSjej6B24-2974</strain>
    </source>
</reference>
<evidence type="ECO:0000313" key="4">
    <source>
        <dbReference type="Proteomes" id="UP000824260"/>
    </source>
</evidence>
<dbReference type="InterPro" id="IPR050798">
    <property type="entry name" value="YhaM_exoribonuc/phosphodiest"/>
</dbReference>
<feature type="domain" description="HD" evidence="2">
    <location>
        <begin position="160"/>
        <end position="280"/>
    </location>
</feature>
<dbReference type="InterPro" id="IPR006674">
    <property type="entry name" value="HD_domain"/>
</dbReference>
<name>A0A9D0ZM54_9FIRM</name>
<evidence type="ECO:0000313" key="3">
    <source>
        <dbReference type="EMBL" id="HIQ82963.1"/>
    </source>
</evidence>
<sequence length="327" mass="36730">MKQQPQLATMLKNQSFDGFLLTRAATQRTSSNGSKYLDMTLCDISAEVNAKMWDGNTPAPAPAQVLRVRGVMLEYNGKPQLRVDKLRPATEDDDYDMAALAPCAPQPAGEMMDFILNRVDAIADRELKALVLKRLEEAGDRLMYYPAASRLHHAERSGLLHHTSTMLQTAKAVCEIYPFLDADLLAAGVILHDLCKLDELNADEIGMASDYTREGQLLGHLVMGVAALDRCARELNVRSELTVMLEHMILSHHDLPEYGSPKRPMFPEAEVLHILDVLDARMFEMRRELSMVKPGGFTDRIWSLERKLYRRKEAPVRPESPESDAEA</sequence>
<dbReference type="AlphaFoldDB" id="A0A9D0ZM54"/>
<dbReference type="CDD" id="cd04492">
    <property type="entry name" value="YhaM_OBF_like"/>
    <property type="match status" value="1"/>
</dbReference>
<protein>
    <submittedName>
        <fullName evidence="3">HD domain-containing protein</fullName>
    </submittedName>
</protein>
<dbReference type="GO" id="GO:0031125">
    <property type="term" value="P:rRNA 3'-end processing"/>
    <property type="evidence" value="ECO:0007669"/>
    <property type="project" value="TreeGrafter"/>
</dbReference>
<dbReference type="Pfam" id="PF01966">
    <property type="entry name" value="HD"/>
    <property type="match status" value="1"/>
</dbReference>
<dbReference type="PANTHER" id="PTHR37294">
    <property type="entry name" value="3'-5' EXORIBONUCLEASE YHAM"/>
    <property type="match status" value="1"/>
</dbReference>
<proteinExistence type="predicted"/>
<reference evidence="3" key="2">
    <citation type="journal article" date="2021" name="PeerJ">
        <title>Extensive microbial diversity within the chicken gut microbiome revealed by metagenomics and culture.</title>
        <authorList>
            <person name="Gilroy R."/>
            <person name="Ravi A."/>
            <person name="Getino M."/>
            <person name="Pursley I."/>
            <person name="Horton D.L."/>
            <person name="Alikhan N.F."/>
            <person name="Baker D."/>
            <person name="Gharbi K."/>
            <person name="Hall N."/>
            <person name="Watson M."/>
            <person name="Adriaenssens E.M."/>
            <person name="Foster-Nyarko E."/>
            <person name="Jarju S."/>
            <person name="Secka A."/>
            <person name="Antonio M."/>
            <person name="Oren A."/>
            <person name="Chaudhuri R.R."/>
            <person name="La Ragione R."/>
            <person name="Hildebrand F."/>
            <person name="Pallen M.J."/>
        </authorList>
    </citation>
    <scope>NUCLEOTIDE SEQUENCE</scope>
    <source>
        <strain evidence="3">ChiSjej6B24-2974</strain>
    </source>
</reference>
<comment type="caution">
    <text evidence="3">The sequence shown here is derived from an EMBL/GenBank/DDBJ whole genome shotgun (WGS) entry which is preliminary data.</text>
</comment>
<organism evidence="3 4">
    <name type="scientific">Candidatus Pullichristensenella stercorigallinarum</name>
    <dbReference type="NCBI Taxonomy" id="2840909"/>
    <lineage>
        <taxon>Bacteria</taxon>
        <taxon>Bacillati</taxon>
        <taxon>Bacillota</taxon>
        <taxon>Clostridia</taxon>
        <taxon>Candidatus Pullichristensenella</taxon>
    </lineage>
</organism>
<evidence type="ECO:0000259" key="2">
    <source>
        <dbReference type="Pfam" id="PF01966"/>
    </source>
</evidence>